<dbReference type="AlphaFoldDB" id="A0A2M4DLH3"/>
<reference evidence="1" key="1">
    <citation type="submission" date="2018-01" db="EMBL/GenBank/DDBJ databases">
        <title>An insight into the sialome of Amazonian anophelines.</title>
        <authorList>
            <person name="Ribeiro J.M."/>
            <person name="Scarpassa V."/>
            <person name="Calvo E."/>
        </authorList>
    </citation>
    <scope>NUCLEOTIDE SEQUENCE</scope>
</reference>
<evidence type="ECO:0000313" key="1">
    <source>
        <dbReference type="EMBL" id="MBW78375.1"/>
    </source>
</evidence>
<name>A0A2M4DLH3_ANODA</name>
<dbReference type="EMBL" id="GGFL01014197">
    <property type="protein sequence ID" value="MBW78375.1"/>
    <property type="molecule type" value="Transcribed_RNA"/>
</dbReference>
<proteinExistence type="predicted"/>
<accession>A0A2M4DLH3</accession>
<sequence length="71" mass="7461">MVGSFSPNFPPLLVLVVGGVSSSSSAGRNSIIGKSALSSTKAIVGPDWDTVERTSRTIDSCLNQWNARIPK</sequence>
<protein>
    <submittedName>
        <fullName evidence="1">Putative secreted protein</fullName>
    </submittedName>
</protein>
<organism evidence="1">
    <name type="scientific">Anopheles darlingi</name>
    <name type="common">Mosquito</name>
    <dbReference type="NCBI Taxonomy" id="43151"/>
    <lineage>
        <taxon>Eukaryota</taxon>
        <taxon>Metazoa</taxon>
        <taxon>Ecdysozoa</taxon>
        <taxon>Arthropoda</taxon>
        <taxon>Hexapoda</taxon>
        <taxon>Insecta</taxon>
        <taxon>Pterygota</taxon>
        <taxon>Neoptera</taxon>
        <taxon>Endopterygota</taxon>
        <taxon>Diptera</taxon>
        <taxon>Nematocera</taxon>
        <taxon>Culicoidea</taxon>
        <taxon>Culicidae</taxon>
        <taxon>Anophelinae</taxon>
        <taxon>Anopheles</taxon>
    </lineage>
</organism>